<organism evidence="2 3">
    <name type="scientific">Paenibacillus polygoni</name>
    <dbReference type="NCBI Taxonomy" id="3050112"/>
    <lineage>
        <taxon>Bacteria</taxon>
        <taxon>Bacillati</taxon>
        <taxon>Bacillota</taxon>
        <taxon>Bacilli</taxon>
        <taxon>Bacillales</taxon>
        <taxon>Paenibacillaceae</taxon>
        <taxon>Paenibacillus</taxon>
    </lineage>
</organism>
<dbReference type="EMBL" id="CP127162">
    <property type="protein sequence ID" value="WIV17434.1"/>
    <property type="molecule type" value="Genomic_DNA"/>
</dbReference>
<keyword evidence="1" id="KW-1133">Transmembrane helix</keyword>
<dbReference type="Proteomes" id="UP001236415">
    <property type="component" value="Chromosome"/>
</dbReference>
<keyword evidence="3" id="KW-1185">Reference proteome</keyword>
<feature type="transmembrane region" description="Helical" evidence="1">
    <location>
        <begin position="12"/>
        <end position="31"/>
    </location>
</feature>
<name>A0ABY8WXH2_9BACL</name>
<feature type="transmembrane region" description="Helical" evidence="1">
    <location>
        <begin position="82"/>
        <end position="102"/>
    </location>
</feature>
<evidence type="ECO:0000256" key="1">
    <source>
        <dbReference type="SAM" id="Phobius"/>
    </source>
</evidence>
<proteinExistence type="predicted"/>
<evidence type="ECO:0000313" key="3">
    <source>
        <dbReference type="Proteomes" id="UP001236415"/>
    </source>
</evidence>
<reference evidence="2 3" key="1">
    <citation type="submission" date="2023-06" db="EMBL/GenBank/DDBJ databases">
        <title>Paenibacillus polygonum sp. nov., an endophytic bacterium, isolated from Polygonum lapathifolium L. in Nanji Wetland National Nature Reserve, South of Poyang Lake, Jiangxi Province, China.</title>
        <authorList>
            <person name="Yu Z."/>
        </authorList>
    </citation>
    <scope>NUCLEOTIDE SEQUENCE [LARGE SCALE GENOMIC DNA]</scope>
    <source>
        <strain evidence="2 3">C31</strain>
    </source>
</reference>
<gene>
    <name evidence="2" type="ORF">QPK24_13455</name>
</gene>
<sequence>MFSKQENLRILASCLSVLFLAFFATFTVFFMDSKQEDALSFTLSMDEYAPFILFVTLFAVYPILVVAFTTPFVILKHYNVSIWMRVLVYIIAGAIIMLIPTFLDSYEFISILVALLFGLFDFIWSRKDTSID</sequence>
<keyword evidence="1" id="KW-0472">Membrane</keyword>
<evidence type="ECO:0000313" key="2">
    <source>
        <dbReference type="EMBL" id="WIV17434.1"/>
    </source>
</evidence>
<keyword evidence="1" id="KW-0812">Transmembrane</keyword>
<accession>A0ABY8WXH2</accession>
<dbReference type="RefSeq" id="WP_285741839.1">
    <property type="nucleotide sequence ID" value="NZ_CP127162.1"/>
</dbReference>
<protein>
    <submittedName>
        <fullName evidence="2">Uncharacterized protein</fullName>
    </submittedName>
</protein>
<feature type="transmembrane region" description="Helical" evidence="1">
    <location>
        <begin position="108"/>
        <end position="124"/>
    </location>
</feature>
<feature type="transmembrane region" description="Helical" evidence="1">
    <location>
        <begin position="51"/>
        <end position="75"/>
    </location>
</feature>